<evidence type="ECO:0000313" key="7">
    <source>
        <dbReference type="Proteomes" id="UP000216779"/>
    </source>
</evidence>
<organism evidence="6 7">
    <name type="scientific">Acidithiobacillus ferrivorans</name>
    <dbReference type="NCBI Taxonomy" id="160808"/>
    <lineage>
        <taxon>Bacteria</taxon>
        <taxon>Pseudomonadati</taxon>
        <taxon>Pseudomonadota</taxon>
        <taxon>Acidithiobacillia</taxon>
        <taxon>Acidithiobacillales</taxon>
        <taxon>Acidithiobacillaceae</taxon>
        <taxon>Acidithiobacillus</taxon>
    </lineage>
</organism>
<gene>
    <name evidence="6" type="ORF">B7Z70_06260</name>
</gene>
<feature type="transmembrane region" description="Helical" evidence="5">
    <location>
        <begin position="277"/>
        <end position="297"/>
    </location>
</feature>
<evidence type="ECO:0000256" key="2">
    <source>
        <dbReference type="ARBA" id="ARBA00022692"/>
    </source>
</evidence>
<dbReference type="InterPro" id="IPR052962">
    <property type="entry name" value="AA_Transporter_AGT"/>
</dbReference>
<evidence type="ECO:0000256" key="4">
    <source>
        <dbReference type="ARBA" id="ARBA00023136"/>
    </source>
</evidence>
<sequence>MAAGHLRREGGTIGLLYASLGAIVGSGWLFGPLHAAQQAGPLSLGSWAVGATAILLLALVYAELGPMIPRSGSVVHISHLGNGPLLGRIWSWILFFSYVSIAPVEVTAVLTYANNYLPGFLAGEAGVLSDRGFVVAILLLGVFVFLNFLVIRWVLLLNSAATWWKLIIPAATICVLLSFSWHPENLQLHHSQGGLEGMFTAVASAGIIFSFFGFRQAIDLAGESRNPGRSIPIAVIGSVLIGTMLYEGLQFAFLMAVNPADLAHGGWSHLAFTGLTGPFAALAAAVGAAWWGVILYVDALVSPAGTAFIYTTSSARITMAVGEMGSAPRGLARINDSGVPWIALLTVYAVGALFFFPFPSWQKLVGYISSVTVLSYSLGPIVLLQLRRAMPDAVRPFRLRGAEILAPAAFVVANWIIFWAGLDTLSFTFSALIILMVVFLVYHYVLAKERRAQSLGWRYAWWVLPYFAGLWICSYLGPQNLGGRGLLPFFWDMAVLAAFSLVILLVALRTTVADQVMRDYVESLNAVPEAAP</sequence>
<dbReference type="PIRSF" id="PIRSF006060">
    <property type="entry name" value="AA_transporter"/>
    <property type="match status" value="1"/>
</dbReference>
<evidence type="ECO:0000313" key="6">
    <source>
        <dbReference type="EMBL" id="OYV81216.1"/>
    </source>
</evidence>
<evidence type="ECO:0000256" key="1">
    <source>
        <dbReference type="ARBA" id="ARBA00004141"/>
    </source>
</evidence>
<accession>A0A257T9S0</accession>
<feature type="transmembrane region" description="Helical" evidence="5">
    <location>
        <begin position="428"/>
        <end position="447"/>
    </location>
</feature>
<dbReference type="PANTHER" id="PTHR47547">
    <property type="match status" value="1"/>
</dbReference>
<feature type="transmembrane region" description="Helical" evidence="5">
    <location>
        <begin position="12"/>
        <end position="30"/>
    </location>
</feature>
<dbReference type="AlphaFoldDB" id="A0A257T9S0"/>
<feature type="transmembrane region" description="Helical" evidence="5">
    <location>
        <begin position="89"/>
        <end position="113"/>
    </location>
</feature>
<feature type="transmembrane region" description="Helical" evidence="5">
    <location>
        <begin position="133"/>
        <end position="155"/>
    </location>
</feature>
<feature type="transmembrane region" description="Helical" evidence="5">
    <location>
        <begin position="193"/>
        <end position="212"/>
    </location>
</feature>
<protein>
    <submittedName>
        <fullName evidence="6">Amino acid permease</fullName>
    </submittedName>
</protein>
<name>A0A257T9S0_9PROT</name>
<dbReference type="GO" id="GO:0022857">
    <property type="term" value="F:transmembrane transporter activity"/>
    <property type="evidence" value="ECO:0007669"/>
    <property type="project" value="InterPro"/>
</dbReference>
<evidence type="ECO:0000256" key="5">
    <source>
        <dbReference type="SAM" id="Phobius"/>
    </source>
</evidence>
<feature type="transmembrane region" description="Helical" evidence="5">
    <location>
        <begin position="404"/>
        <end position="422"/>
    </location>
</feature>
<proteinExistence type="predicted"/>
<feature type="transmembrane region" description="Helical" evidence="5">
    <location>
        <begin position="233"/>
        <end position="257"/>
    </location>
</feature>
<feature type="transmembrane region" description="Helical" evidence="5">
    <location>
        <begin position="42"/>
        <end position="62"/>
    </location>
</feature>
<feature type="transmembrane region" description="Helical" evidence="5">
    <location>
        <begin position="339"/>
        <end position="358"/>
    </location>
</feature>
<dbReference type="GO" id="GO:0016020">
    <property type="term" value="C:membrane"/>
    <property type="evidence" value="ECO:0007669"/>
    <property type="project" value="UniProtKB-SubCell"/>
</dbReference>
<dbReference type="PANTHER" id="PTHR47547:SF1">
    <property type="entry name" value="ASPARTATE-PROTON SYMPORTER"/>
    <property type="match status" value="1"/>
</dbReference>
<dbReference type="InterPro" id="IPR002293">
    <property type="entry name" value="AA/rel_permease1"/>
</dbReference>
<feature type="transmembrane region" description="Helical" evidence="5">
    <location>
        <begin position="459"/>
        <end position="477"/>
    </location>
</feature>
<comment type="caution">
    <text evidence="6">The sequence shown here is derived from an EMBL/GenBank/DDBJ whole genome shotgun (WGS) entry which is preliminary data.</text>
</comment>
<keyword evidence="4 5" id="KW-0472">Membrane</keyword>
<evidence type="ECO:0000256" key="3">
    <source>
        <dbReference type="ARBA" id="ARBA00022989"/>
    </source>
</evidence>
<reference evidence="6 7" key="1">
    <citation type="submission" date="2017-03" db="EMBL/GenBank/DDBJ databases">
        <title>Lifting the veil on microbial sulfur biogeochemistry in mining wastewaters.</title>
        <authorList>
            <person name="Kantor R.S."/>
            <person name="Colenbrander Nelson T."/>
            <person name="Marshall S."/>
            <person name="Bennett D."/>
            <person name="Apte S."/>
            <person name="Camacho D."/>
            <person name="Thomas B.C."/>
            <person name="Warren L.A."/>
            <person name="Banfield J.F."/>
        </authorList>
    </citation>
    <scope>NUCLEOTIDE SEQUENCE [LARGE SCALE GENOMIC DNA]</scope>
    <source>
        <strain evidence="6">21-59-9</strain>
    </source>
</reference>
<dbReference type="Gene3D" id="1.20.1740.10">
    <property type="entry name" value="Amino acid/polyamine transporter I"/>
    <property type="match status" value="1"/>
</dbReference>
<keyword evidence="3 5" id="KW-1133">Transmembrane helix</keyword>
<keyword evidence="2 5" id="KW-0812">Transmembrane</keyword>
<feature type="transmembrane region" description="Helical" evidence="5">
    <location>
        <begin position="364"/>
        <end position="384"/>
    </location>
</feature>
<dbReference type="Pfam" id="PF13520">
    <property type="entry name" value="AA_permease_2"/>
    <property type="match status" value="1"/>
</dbReference>
<dbReference type="EMBL" id="NCBC01000176">
    <property type="protein sequence ID" value="OYV81216.1"/>
    <property type="molecule type" value="Genomic_DNA"/>
</dbReference>
<comment type="subcellular location">
    <subcellularLocation>
        <location evidence="1">Membrane</location>
        <topology evidence="1">Multi-pass membrane protein</topology>
    </subcellularLocation>
</comment>
<feature type="transmembrane region" description="Helical" evidence="5">
    <location>
        <begin position="489"/>
        <end position="508"/>
    </location>
</feature>
<dbReference type="Proteomes" id="UP000216779">
    <property type="component" value="Unassembled WGS sequence"/>
</dbReference>
<feature type="transmembrane region" description="Helical" evidence="5">
    <location>
        <begin position="162"/>
        <end position="181"/>
    </location>
</feature>